<protein>
    <submittedName>
        <fullName evidence="1">Uncharacterized protein</fullName>
    </submittedName>
</protein>
<reference evidence="1" key="2">
    <citation type="journal article" date="2018" name="ISME J.">
        <title>A dynamic microbial community with high functional redundancy inhabits the cold, oxic subseafloor aquifer.</title>
        <authorList>
            <person name="Tully B.J."/>
            <person name="Wheat C.G."/>
            <person name="Glazer B.T."/>
            <person name="Huber J.A."/>
        </authorList>
    </citation>
    <scope>NUCLEOTIDE SEQUENCE</scope>
    <source>
        <strain evidence="1">NORP83</strain>
    </source>
</reference>
<evidence type="ECO:0000313" key="1">
    <source>
        <dbReference type="EMBL" id="PCI99583.1"/>
    </source>
</evidence>
<comment type="caution">
    <text evidence="1">The sequence shown here is derived from an EMBL/GenBank/DDBJ whole genome shotgun (WGS) entry which is preliminary data.</text>
</comment>
<accession>A0A2A4YXJ7</accession>
<reference key="1">
    <citation type="submission" date="2017-08" db="EMBL/GenBank/DDBJ databases">
        <title>A dynamic microbial community with high functional redundancy inhabits the cold, oxic subseafloor aquifer.</title>
        <authorList>
            <person name="Tully B.J."/>
            <person name="Wheat C.G."/>
            <person name="Glazer B.T."/>
            <person name="Huber J.A."/>
        </authorList>
    </citation>
    <scope>NUCLEOTIDE SEQUENCE [LARGE SCALE GENOMIC DNA]</scope>
</reference>
<sequence>MKTLINQYFKFIFPLLIFLLLVREAAILIATPDEYYLEDVSFFAPALIKADRQKASFSDQLSVYISNRKLVHIRYKTCVQTLNRYRIFDPQKSPAQRQKCIQMLNVALKAAPASPLIWLELASLYTQQKNTAGQMNQSLFNAWQIAKHQAWVGQRRITFSLNNWAKLSDANKIHAKADFMHFSPRNRGIIKSLAQQYLQNPIAKPIAAAWIAESPLKTQKQFVGYVRAAR</sequence>
<dbReference type="EMBL" id="NVUS01000015">
    <property type="protein sequence ID" value="PCI99583.1"/>
    <property type="molecule type" value="Genomic_DNA"/>
</dbReference>
<name>A0A2A4YXJ7_9PROT</name>
<gene>
    <name evidence="1" type="ORF">COB13_11770</name>
</gene>
<dbReference type="AlphaFoldDB" id="A0A2A4YXJ7"/>
<organism evidence="1">
    <name type="scientific">OCS116 cluster bacterium</name>
    <dbReference type="NCBI Taxonomy" id="2030921"/>
    <lineage>
        <taxon>Bacteria</taxon>
        <taxon>Pseudomonadati</taxon>
        <taxon>Pseudomonadota</taxon>
        <taxon>Alphaproteobacteria</taxon>
        <taxon>OCS116 cluster</taxon>
    </lineage>
</organism>
<proteinExistence type="predicted"/>